<dbReference type="EMBL" id="JARKIE010000097">
    <property type="protein sequence ID" value="KAJ7686286.1"/>
    <property type="molecule type" value="Genomic_DNA"/>
</dbReference>
<feature type="region of interest" description="Disordered" evidence="1">
    <location>
        <begin position="177"/>
        <end position="246"/>
    </location>
</feature>
<keyword evidence="3" id="KW-1185">Reference proteome</keyword>
<evidence type="ECO:0000256" key="1">
    <source>
        <dbReference type="SAM" id="MobiDB-lite"/>
    </source>
</evidence>
<comment type="caution">
    <text evidence="2">The sequence shown here is derived from an EMBL/GenBank/DDBJ whole genome shotgun (WGS) entry which is preliminary data.</text>
</comment>
<sequence>MPKVHKHPSNAQRASEDGDSDNEIVWESATESESDYDSYAEEWQKFPKPMTYNERQEKRAVQKKKAEDKRRIAEMRSAEQKLAGAMDNQEGAPIFGALIISIVQTILPGKKRGPYGIGGPSQHTLQEKRKRLKSEFTSGRLRISETEFQRQMEALKPQSTKPVKPQPTLADMFKKRPRAASIPPEFAAGSSESGSKRPRIHDIAPSILLREEEEESSDSSEASSGAKSDIPEEVESSPKMLESEARLDGGNAAVDAIVTADTIAEWVDTILDDAAPLEPAELQSLAADCLKKARKVGDFRSTVLFAALDDFYHWMPRMGRLAAALRVSKNHGRGPAFQRVLCAQARFFEVNGALKQPIKAGVRGETVFSMMKDFIWVFSDGFGRLQLAR</sequence>
<dbReference type="AlphaFoldDB" id="A0AAD7D9Z3"/>
<evidence type="ECO:0000313" key="3">
    <source>
        <dbReference type="Proteomes" id="UP001221757"/>
    </source>
</evidence>
<dbReference type="Proteomes" id="UP001221757">
    <property type="component" value="Unassembled WGS sequence"/>
</dbReference>
<protein>
    <submittedName>
        <fullName evidence="2">Uncharacterized protein</fullName>
    </submittedName>
</protein>
<accession>A0AAD7D9Z3</accession>
<evidence type="ECO:0000313" key="2">
    <source>
        <dbReference type="EMBL" id="KAJ7686286.1"/>
    </source>
</evidence>
<reference evidence="2" key="1">
    <citation type="submission" date="2023-03" db="EMBL/GenBank/DDBJ databases">
        <title>Massive genome expansion in bonnet fungi (Mycena s.s.) driven by repeated elements and novel gene families across ecological guilds.</title>
        <authorList>
            <consortium name="Lawrence Berkeley National Laboratory"/>
            <person name="Harder C.B."/>
            <person name="Miyauchi S."/>
            <person name="Viragh M."/>
            <person name="Kuo A."/>
            <person name="Thoen E."/>
            <person name="Andreopoulos B."/>
            <person name="Lu D."/>
            <person name="Skrede I."/>
            <person name="Drula E."/>
            <person name="Henrissat B."/>
            <person name="Morin E."/>
            <person name="Kohler A."/>
            <person name="Barry K."/>
            <person name="LaButti K."/>
            <person name="Morin E."/>
            <person name="Salamov A."/>
            <person name="Lipzen A."/>
            <person name="Mereny Z."/>
            <person name="Hegedus B."/>
            <person name="Baldrian P."/>
            <person name="Stursova M."/>
            <person name="Weitz H."/>
            <person name="Taylor A."/>
            <person name="Grigoriev I.V."/>
            <person name="Nagy L.G."/>
            <person name="Martin F."/>
            <person name="Kauserud H."/>
        </authorList>
    </citation>
    <scope>NUCLEOTIDE SEQUENCE</scope>
    <source>
        <strain evidence="2">CBHHK067</strain>
    </source>
</reference>
<feature type="compositionally biased region" description="Basic and acidic residues" evidence="1">
    <location>
        <begin position="54"/>
        <end position="70"/>
    </location>
</feature>
<feature type="region of interest" description="Disordered" evidence="1">
    <location>
        <begin position="111"/>
        <end position="138"/>
    </location>
</feature>
<proteinExistence type="predicted"/>
<name>A0AAD7D9Z3_MYCRO</name>
<organism evidence="2 3">
    <name type="scientific">Mycena rosella</name>
    <name type="common">Pink bonnet</name>
    <name type="synonym">Agaricus rosellus</name>
    <dbReference type="NCBI Taxonomy" id="1033263"/>
    <lineage>
        <taxon>Eukaryota</taxon>
        <taxon>Fungi</taxon>
        <taxon>Dikarya</taxon>
        <taxon>Basidiomycota</taxon>
        <taxon>Agaricomycotina</taxon>
        <taxon>Agaricomycetes</taxon>
        <taxon>Agaricomycetidae</taxon>
        <taxon>Agaricales</taxon>
        <taxon>Marasmiineae</taxon>
        <taxon>Mycenaceae</taxon>
        <taxon>Mycena</taxon>
    </lineage>
</organism>
<feature type="region of interest" description="Disordered" evidence="1">
    <location>
        <begin position="1"/>
        <end position="70"/>
    </location>
</feature>
<feature type="compositionally biased region" description="Acidic residues" evidence="1">
    <location>
        <begin position="17"/>
        <end position="40"/>
    </location>
</feature>
<gene>
    <name evidence="2" type="ORF">B0H17DRAFT_1136995</name>
</gene>